<dbReference type="GO" id="GO:0003676">
    <property type="term" value="F:nucleic acid binding"/>
    <property type="evidence" value="ECO:0007669"/>
    <property type="project" value="InterPro"/>
</dbReference>
<organism evidence="1 2">
    <name type="scientific">Bacillus anthracis</name>
    <name type="common">anthrax bacterium</name>
    <dbReference type="NCBI Taxonomy" id="1392"/>
    <lineage>
        <taxon>Bacteria</taxon>
        <taxon>Bacillati</taxon>
        <taxon>Bacillota</taxon>
        <taxon>Bacilli</taxon>
        <taxon>Bacillales</taxon>
        <taxon>Bacillaceae</taxon>
        <taxon>Bacillus</taxon>
        <taxon>Bacillus cereus group</taxon>
    </lineage>
</organism>
<dbReference type="Proteomes" id="UP000035904">
    <property type="component" value="Unassembled WGS sequence"/>
</dbReference>
<gene>
    <name evidence="1" type="ORF">ABW01_05400</name>
</gene>
<name>A0A0J1KUN2_BACAN</name>
<protein>
    <submittedName>
        <fullName evidence="1">Uncharacterized protein</fullName>
    </submittedName>
</protein>
<proteinExistence type="predicted"/>
<dbReference type="RefSeq" id="WP_047956405.1">
    <property type="nucleotide sequence ID" value="NZ_JARLCH010000006.1"/>
</dbReference>
<comment type="caution">
    <text evidence="1">The sequence shown here is derived from an EMBL/GenBank/DDBJ whole genome shotgun (WGS) entry which is preliminary data.</text>
</comment>
<dbReference type="InterPro" id="IPR011856">
    <property type="entry name" value="tRNA_endonuc-like_dom_sf"/>
</dbReference>
<dbReference type="AlphaFoldDB" id="A0A0J1KUN2"/>
<evidence type="ECO:0000313" key="2">
    <source>
        <dbReference type="Proteomes" id="UP000035904"/>
    </source>
</evidence>
<evidence type="ECO:0000313" key="1">
    <source>
        <dbReference type="EMBL" id="KLV20370.1"/>
    </source>
</evidence>
<sequence>MAGYIFSLDKKTNVGDYLQNGVYSTNLSAPKKNSWQSHHEGTFADYFSMKEGDNVYFFQNRKIYGVGELINIGDDCKYLNYPGADVPKIQEYKLIKGNMLYHRDKNSINNRCLCIFTPAPAFFQKGIDMDEILSFSPKSFRMLRAFWKKSFIKIDEEENRALKNIILKRNEEYIYEDEGKFNLDISFHEELKSKIGNDYLMKSENILNYAAVDDKIKHEMAIEASIVDIIANNDTSLFGKWDYVSHQVIASPFKPVDYMDKMDVFGYKFISGYDVVSKYLLIEIKKDKADCEAIDQVMKYVDWINQEYAYGDYSMINAFLVASEFPPHVINYKNIVCRRNYTIGRRPIVPAEWTDIKLIKYSYDGNTESIQFEEIR</sequence>
<dbReference type="Gene3D" id="3.40.1350.10">
    <property type="match status" value="1"/>
</dbReference>
<dbReference type="PATRIC" id="fig|1392.242.peg.2658"/>
<accession>A0A0J1KUN2</accession>
<reference evidence="1 2" key="1">
    <citation type="submission" date="2015-05" db="EMBL/GenBank/DDBJ databases">
        <title>Whole genome sequence and identification of bacterial endophytes from Costus igneus.</title>
        <authorList>
            <person name="Lee Y.P."/>
            <person name="Gan H.M."/>
            <person name="Eng W."/>
            <person name="Wheatley M.S."/>
            <person name="Caraballo A."/>
            <person name="Polter S."/>
            <person name="Savka M.A."/>
            <person name="Hudson A.O."/>
        </authorList>
    </citation>
    <scope>NUCLEOTIDE SEQUENCE [LARGE SCALE GENOMIC DNA]</scope>
    <source>
        <strain evidence="1 2">RIT375</strain>
    </source>
</reference>
<dbReference type="EMBL" id="LDPG01000002">
    <property type="protein sequence ID" value="KLV20370.1"/>
    <property type="molecule type" value="Genomic_DNA"/>
</dbReference>